<dbReference type="EMBL" id="GGEC01086238">
    <property type="protein sequence ID" value="MBX66722.1"/>
    <property type="molecule type" value="Transcribed_RNA"/>
</dbReference>
<protein>
    <submittedName>
        <fullName evidence="1">Uncharacterized protein</fullName>
    </submittedName>
</protein>
<accession>A0A2P2QI93</accession>
<dbReference type="AlphaFoldDB" id="A0A2P2QI93"/>
<dbReference type="PANTHER" id="PTHR28052:SF1">
    <property type="entry name" value="UPF0545 PROTEIN C22ORF39"/>
    <property type="match status" value="1"/>
</dbReference>
<dbReference type="InterPro" id="IPR021475">
    <property type="entry name" value="Pants/Emi1-like"/>
</dbReference>
<name>A0A2P2QI93_RHIMU</name>
<dbReference type="Pfam" id="PF11326">
    <property type="entry name" value="PANTS-like"/>
    <property type="match status" value="1"/>
</dbReference>
<proteinExistence type="predicted"/>
<dbReference type="PANTHER" id="PTHR28052">
    <property type="entry name" value="UPF0545 PROTEIN C22ORF39"/>
    <property type="match status" value="1"/>
</dbReference>
<reference evidence="1" key="1">
    <citation type="submission" date="2018-02" db="EMBL/GenBank/DDBJ databases">
        <title>Rhizophora mucronata_Transcriptome.</title>
        <authorList>
            <person name="Meera S.P."/>
            <person name="Sreeshan A."/>
            <person name="Augustine A."/>
        </authorList>
    </citation>
    <scope>NUCLEOTIDE SEQUENCE</scope>
    <source>
        <tissue evidence="1">Leaf</tissue>
    </source>
</reference>
<evidence type="ECO:0000313" key="1">
    <source>
        <dbReference type="EMBL" id="MBX66722.1"/>
    </source>
</evidence>
<organism evidence="1">
    <name type="scientific">Rhizophora mucronata</name>
    <name type="common">Asiatic mangrove</name>
    <dbReference type="NCBI Taxonomy" id="61149"/>
    <lineage>
        <taxon>Eukaryota</taxon>
        <taxon>Viridiplantae</taxon>
        <taxon>Streptophyta</taxon>
        <taxon>Embryophyta</taxon>
        <taxon>Tracheophyta</taxon>
        <taxon>Spermatophyta</taxon>
        <taxon>Magnoliopsida</taxon>
        <taxon>eudicotyledons</taxon>
        <taxon>Gunneridae</taxon>
        <taxon>Pentapetalae</taxon>
        <taxon>rosids</taxon>
        <taxon>fabids</taxon>
        <taxon>Malpighiales</taxon>
        <taxon>Rhizophoraceae</taxon>
        <taxon>Rhizophora</taxon>
    </lineage>
</organism>
<sequence>MHQAPPVAHNCRLSCFSCFYVGFGYEEGSDNTAAPVPQMQQYYRVGAIDDRSDKWSAFVDCLTLKAKSSSLVQVCLSFRTPAIPQFTKVLLCLCLSTSSF</sequence>